<dbReference type="PANTHER" id="PTHR47652:SF6">
    <property type="entry name" value="LATE EMBRYOGENESIS ABUNDANT PROTEIN (LEA) FAMILY PROTEIN"/>
    <property type="match status" value="1"/>
</dbReference>
<dbReference type="Proteomes" id="UP000434276">
    <property type="component" value="Unassembled WGS sequence"/>
</dbReference>
<evidence type="ECO:0000313" key="13">
    <source>
        <dbReference type="Proteomes" id="UP000434276"/>
    </source>
</evidence>
<evidence type="ECO:0000313" key="11">
    <source>
        <dbReference type="EMBL" id="VYS46908.1"/>
    </source>
</evidence>
<dbReference type="Pfam" id="PF13664">
    <property type="entry name" value="DUF4149"/>
    <property type="match status" value="1"/>
</dbReference>
<feature type="compositionally biased region" description="Polar residues" evidence="5">
    <location>
        <begin position="313"/>
        <end position="323"/>
    </location>
</feature>
<feature type="transmembrane region" description="Helical" evidence="6">
    <location>
        <begin position="236"/>
        <end position="257"/>
    </location>
</feature>
<dbReference type="EMBL" id="LR881466">
    <property type="protein sequence ID" value="CAD5313472.1"/>
    <property type="molecule type" value="Genomic_DNA"/>
</dbReference>
<keyword evidence="2 6" id="KW-0812">Transmembrane</keyword>
<dbReference type="OrthoDB" id="1641132at2759"/>
<evidence type="ECO:0000256" key="7">
    <source>
        <dbReference type="SAM" id="SignalP"/>
    </source>
</evidence>
<gene>
    <name evidence="11" type="ORF">AN1_LOCUS2402</name>
    <name evidence="10" type="ORF">AT9943_LOCUS1972</name>
    <name evidence="9" type="ORF">C24_LOCUS2313</name>
</gene>
<feature type="domain" description="TMEM205-like" evidence="8">
    <location>
        <begin position="201"/>
        <end position="299"/>
    </location>
</feature>
<dbReference type="InterPro" id="IPR025423">
    <property type="entry name" value="TMEM205-like"/>
</dbReference>
<evidence type="ECO:0000313" key="12">
    <source>
        <dbReference type="Proteomes" id="UP000426265"/>
    </source>
</evidence>
<dbReference type="ExpressionAtlas" id="A0A5S9VJJ9">
    <property type="expression patterns" value="baseline and differential"/>
</dbReference>
<evidence type="ECO:0000313" key="10">
    <source>
        <dbReference type="EMBL" id="CAD5313472.1"/>
    </source>
</evidence>
<reference evidence="9 13" key="1">
    <citation type="submission" date="2019-12" db="EMBL/GenBank/DDBJ databases">
        <authorList>
            <person name="Jiao W.-B."/>
            <person name="Schneeberger K."/>
        </authorList>
    </citation>
    <scope>NUCLEOTIDE SEQUENCE [LARGE SCALE GENOMIC DNA]</scope>
    <source>
        <strain evidence="12">cv. An-1</strain>
        <strain evidence="13">cv. C24</strain>
    </source>
</reference>
<name>A0A5S9VJJ9_ARATH</name>
<keyword evidence="4 6" id="KW-0472">Membrane</keyword>
<evidence type="ECO:0000256" key="4">
    <source>
        <dbReference type="ARBA" id="ARBA00023136"/>
    </source>
</evidence>
<accession>A0A5S9VJJ9</accession>
<evidence type="ECO:0000256" key="1">
    <source>
        <dbReference type="ARBA" id="ARBA00004370"/>
    </source>
</evidence>
<dbReference type="EMBL" id="CACSHJ010000087">
    <property type="protein sequence ID" value="CAA0233262.1"/>
    <property type="molecule type" value="Genomic_DNA"/>
</dbReference>
<keyword evidence="7" id="KW-0732">Signal</keyword>
<evidence type="ECO:0000259" key="8">
    <source>
        <dbReference type="Pfam" id="PF13664"/>
    </source>
</evidence>
<dbReference type="Proteomes" id="UP000516314">
    <property type="component" value="Chromosome 1"/>
</dbReference>
<proteinExistence type="predicted"/>
<accession>A0A654EE26</accession>
<feature type="region of interest" description="Disordered" evidence="5">
    <location>
        <begin position="48"/>
        <end position="90"/>
    </location>
</feature>
<evidence type="ECO:0000256" key="3">
    <source>
        <dbReference type="ARBA" id="ARBA00022989"/>
    </source>
</evidence>
<feature type="transmembrane region" description="Helical" evidence="6">
    <location>
        <begin position="202"/>
        <end position="224"/>
    </location>
</feature>
<dbReference type="Proteomes" id="UP000426265">
    <property type="component" value="Unassembled WGS sequence"/>
</dbReference>
<comment type="subcellular location">
    <subcellularLocation>
        <location evidence="1">Membrane</location>
    </subcellularLocation>
</comment>
<keyword evidence="3 6" id="KW-1133">Transmembrane helix</keyword>
<sequence length="385" mass="42653">MTKLLALCLVLSALFTVGHCTSFEDDIIVRDGHRVVVVEYDRDGETNTRVLISPPGKEVDQKRRDEGGKFGNEKRETASSLPEEEEREHHATPGVLICDAIDKCKHKMATVLGRVKDRTASDLSEETPEKKVVREARDVEEKVSGKAREARGTVNERVTKKAHSVQNVLEKVQIAVRGIGTVVATALGLTKIGSVVGIVGMAAAYGMCVWVTFVSGYVLASVLGEQQFGVVQSKMYPVYFKAVSVGILVGLLGHVISRRRKVFTDAVDMWQSVNLLSSILMVEANASFVYTRATKAMFELIKAEKEDGRGFDTSDQSQSSESAGRTRGKKKVTEKTDEDVVKQRLTKLSERMRKLNAYSSRLNLLTLMSLTWHFVYLGYRLSLTC</sequence>
<protein>
    <submittedName>
        <fullName evidence="10">(thale cress) hypothetical protein</fullName>
    </submittedName>
</protein>
<evidence type="ECO:0000256" key="6">
    <source>
        <dbReference type="SAM" id="Phobius"/>
    </source>
</evidence>
<evidence type="ECO:0000256" key="2">
    <source>
        <dbReference type="ARBA" id="ARBA00022692"/>
    </source>
</evidence>
<dbReference type="PANTHER" id="PTHR47652">
    <property type="entry name" value="MITOCHONDRIAL IMPORT INNER MEMBRANE TRANSLOCASE SUBUNIT TIM44"/>
    <property type="match status" value="1"/>
</dbReference>
<dbReference type="EMBL" id="CACRSJ010000104">
    <property type="protein sequence ID" value="VYS46908.1"/>
    <property type="molecule type" value="Genomic_DNA"/>
</dbReference>
<feature type="chain" id="PRO_5033498979" evidence="7">
    <location>
        <begin position="21"/>
        <end position="385"/>
    </location>
</feature>
<feature type="compositionally biased region" description="Basic and acidic residues" evidence="5">
    <location>
        <begin position="57"/>
        <end position="77"/>
    </location>
</feature>
<feature type="region of interest" description="Disordered" evidence="5">
    <location>
        <begin position="308"/>
        <end position="338"/>
    </location>
</feature>
<evidence type="ECO:0000313" key="9">
    <source>
        <dbReference type="EMBL" id="CAA0233262.1"/>
    </source>
</evidence>
<feature type="transmembrane region" description="Helical" evidence="6">
    <location>
        <begin position="362"/>
        <end position="379"/>
    </location>
</feature>
<evidence type="ECO:0000256" key="5">
    <source>
        <dbReference type="SAM" id="MobiDB-lite"/>
    </source>
</evidence>
<reference evidence="10 14" key="2">
    <citation type="submission" date="2020-09" db="EMBL/GenBank/DDBJ databases">
        <authorList>
            <person name="Ashkenazy H."/>
        </authorList>
    </citation>
    <scope>NUCLEOTIDE SEQUENCE [LARGE SCALE GENOMIC DNA]</scope>
    <source>
        <strain evidence="14">cv. Cdm-0</strain>
    </source>
</reference>
<feature type="signal peptide" evidence="7">
    <location>
        <begin position="1"/>
        <end position="20"/>
    </location>
</feature>
<organism evidence="9 13">
    <name type="scientific">Arabidopsis thaliana</name>
    <name type="common">Mouse-ear cress</name>
    <dbReference type="NCBI Taxonomy" id="3702"/>
    <lineage>
        <taxon>Eukaryota</taxon>
        <taxon>Viridiplantae</taxon>
        <taxon>Streptophyta</taxon>
        <taxon>Embryophyta</taxon>
        <taxon>Tracheophyta</taxon>
        <taxon>Spermatophyta</taxon>
        <taxon>Magnoliopsida</taxon>
        <taxon>eudicotyledons</taxon>
        <taxon>Gunneridae</taxon>
        <taxon>Pentapetalae</taxon>
        <taxon>rosids</taxon>
        <taxon>malvids</taxon>
        <taxon>Brassicales</taxon>
        <taxon>Brassicaceae</taxon>
        <taxon>Camelineae</taxon>
        <taxon>Arabidopsis</taxon>
    </lineage>
</organism>
<evidence type="ECO:0000313" key="14">
    <source>
        <dbReference type="Proteomes" id="UP000516314"/>
    </source>
</evidence>
<dbReference type="GO" id="GO:0016020">
    <property type="term" value="C:membrane"/>
    <property type="evidence" value="ECO:0007669"/>
    <property type="project" value="UniProtKB-SubCell"/>
</dbReference>
<dbReference type="AlphaFoldDB" id="A0A5S9VJJ9"/>